<evidence type="ECO:0000313" key="1">
    <source>
        <dbReference type="EMBL" id="KAA6389070.1"/>
    </source>
</evidence>
<protein>
    <submittedName>
        <fullName evidence="1">Uncharacterized protein</fullName>
    </submittedName>
</protein>
<name>A0A5J4W2Z6_9EUKA</name>
<gene>
    <name evidence="1" type="ORF">EZS28_015402</name>
</gene>
<organism evidence="1 2">
    <name type="scientific">Streblomastix strix</name>
    <dbReference type="NCBI Taxonomy" id="222440"/>
    <lineage>
        <taxon>Eukaryota</taxon>
        <taxon>Metamonada</taxon>
        <taxon>Preaxostyla</taxon>
        <taxon>Oxymonadida</taxon>
        <taxon>Streblomastigidae</taxon>
        <taxon>Streblomastix</taxon>
    </lineage>
</organism>
<evidence type="ECO:0000313" key="2">
    <source>
        <dbReference type="Proteomes" id="UP000324800"/>
    </source>
</evidence>
<comment type="caution">
    <text evidence="1">The sequence shown here is derived from an EMBL/GenBank/DDBJ whole genome shotgun (WGS) entry which is preliminary data.</text>
</comment>
<accession>A0A5J4W2Z6</accession>
<dbReference type="EMBL" id="SNRW01003724">
    <property type="protein sequence ID" value="KAA6389070.1"/>
    <property type="molecule type" value="Genomic_DNA"/>
</dbReference>
<reference evidence="1 2" key="1">
    <citation type="submission" date="2019-03" db="EMBL/GenBank/DDBJ databases">
        <title>Single cell metagenomics reveals metabolic interactions within the superorganism composed of flagellate Streblomastix strix and complex community of Bacteroidetes bacteria on its surface.</title>
        <authorList>
            <person name="Treitli S.C."/>
            <person name="Kolisko M."/>
            <person name="Husnik F."/>
            <person name="Keeling P."/>
            <person name="Hampl V."/>
        </authorList>
    </citation>
    <scope>NUCLEOTIDE SEQUENCE [LARGE SCALE GENOMIC DNA]</scope>
    <source>
        <strain evidence="1">ST1C</strain>
    </source>
</reference>
<dbReference type="Proteomes" id="UP000324800">
    <property type="component" value="Unassembled WGS sequence"/>
</dbReference>
<dbReference type="AlphaFoldDB" id="A0A5J4W2Z6"/>
<proteinExistence type="predicted"/>
<sequence length="321" mass="37203">MDQINSYQLQTPKPKIQLNVIKDQFQHILQKTSQFEEFLDPDLVPSFRAIFCSEFEFADWNRQNDYKLSPSKFKTAKKRSNDPIVILTEELHPIVAELQGPLALDLAIINSEILMISTDTCLNQKMKLDQLPEKEQQLLKEWYKHQKRQKEQRDKYNKIKKVVKPGQAFFDKSPISCLSFVAFFGSILEVIKRVYTILSRVLTHTSQVMLHCFQPILERDEFVSMKKINWWSDGGSFKPFISHCTTLGLNMANQMLIPFLALIDGMLYASQSEKSGGVVMKFELESGKCTNKVKKSDVSIDYDDMSKEIIQMELDKLNIKD</sequence>